<evidence type="ECO:0000313" key="1">
    <source>
        <dbReference type="EMBL" id="NER18030.1"/>
    </source>
</evidence>
<dbReference type="Proteomes" id="UP000474296">
    <property type="component" value="Unassembled WGS sequence"/>
</dbReference>
<keyword evidence="2" id="KW-1185">Reference proteome</keyword>
<protein>
    <submittedName>
        <fullName evidence="1">Cell envelope biogenesis protein OmpA</fullName>
    </submittedName>
</protein>
<accession>A0A6M0CWB6</accession>
<name>A0A6M0CWB6_9FLAO</name>
<gene>
    <name evidence="1" type="ORF">GWK10_12460</name>
</gene>
<dbReference type="RefSeq" id="WP_164032714.1">
    <property type="nucleotide sequence ID" value="NZ_JAABOQ010000005.1"/>
</dbReference>
<comment type="caution">
    <text evidence="1">The sequence shown here is derived from an EMBL/GenBank/DDBJ whole genome shotgun (WGS) entry which is preliminary data.</text>
</comment>
<sequence>MNASDKLEILKELLLTDERKYAESITKKLEVLEETVNKRNKLLPKVEPIIDDKLEEFVEDIPKTLGPTITAALKEEIANSQDAVVEALFPIMGRMIKRYVQHEMQLLQENITEQINSRFTIKGIKRRLKAKSAGVSEAELMLIEQGASKLHQLFVIEKGSGIIKASLTKDNTIDHDMIAGMLTAIKSFVEDAFQSGEQELQQIQYDLYTIHIQNFSQYYIAVVLSGIFDTKTQGKLEDLLLNFAQHKINKTDLTNQQEFSNKLKAYFTNEYI</sequence>
<reference evidence="1 2" key="1">
    <citation type="submission" date="2020-01" db="EMBL/GenBank/DDBJ databases">
        <title>Spongiivirga citrea KCTC 32990T.</title>
        <authorList>
            <person name="Wang G."/>
        </authorList>
    </citation>
    <scope>NUCLEOTIDE SEQUENCE [LARGE SCALE GENOMIC DNA]</scope>
    <source>
        <strain evidence="1 2">KCTC 32990</strain>
    </source>
</reference>
<evidence type="ECO:0000313" key="2">
    <source>
        <dbReference type="Proteomes" id="UP000474296"/>
    </source>
</evidence>
<dbReference type="AlphaFoldDB" id="A0A6M0CWB6"/>
<dbReference type="EMBL" id="JAABOQ010000005">
    <property type="protein sequence ID" value="NER18030.1"/>
    <property type="molecule type" value="Genomic_DNA"/>
</dbReference>
<proteinExistence type="predicted"/>
<organism evidence="1 2">
    <name type="scientific">Spongiivirga citrea</name>
    <dbReference type="NCBI Taxonomy" id="1481457"/>
    <lineage>
        <taxon>Bacteria</taxon>
        <taxon>Pseudomonadati</taxon>
        <taxon>Bacteroidota</taxon>
        <taxon>Flavobacteriia</taxon>
        <taxon>Flavobacteriales</taxon>
        <taxon>Flavobacteriaceae</taxon>
        <taxon>Spongiivirga</taxon>
    </lineage>
</organism>